<accession>A0A517LCK7</accession>
<evidence type="ECO:0000313" key="1">
    <source>
        <dbReference type="EMBL" id="QDS73379.1"/>
    </source>
</evidence>
<gene>
    <name evidence="1" type="ORF">FKW77_007331</name>
</gene>
<sequence length="498" mass="55550">MHLPKFEKSAALSTFFDKFSTPPLWCLLQTTHKHIGDQYLHRQARSDMHELPFHIPLWKAHQCQACTHAETLLHNRHRDIAEYIHVFKTLYPTNPATTAIENGGMMTPPLQVEDLSTPARKLKKREKKDLKRVEKAATRAKIVTHADIAELGEIMYPNGIGGTGNVDSILSDALSIKFQPSVFSEIRLMEKLMIPSGTTPDYTEEVDRVLRELNIQKSAMADKEESRIWDKIRSKLREDMEITWNGSVQMKRRRIIYAQWVSQGAVDAMAQWAEDWDIGTGWKIDGGFCVTAAGKEDEVNAGADAIVGAEESSDGEDVDGDDAVTVTSSLSGLSIGKSHGPVVEKPIIPLPNVNIQMIKDERRGGYPMDDRVVRRPIKSKFFGASDEDVIPSPDFKPSFIANETDEETFQPVRAPAVLRIVPDGAATSLAMMKENIAPTVPLTKPWNEIGAAENRQKRKADVLAVHPWPPRILRITSPVEEEVDDGSWIAVGKKGKPK</sequence>
<keyword evidence="2" id="KW-1185">Reference proteome</keyword>
<reference evidence="1 2" key="1">
    <citation type="submission" date="2019-07" db="EMBL/GenBank/DDBJ databases">
        <title>Finished genome of Venturia effusa.</title>
        <authorList>
            <person name="Young C.A."/>
            <person name="Cox M.P."/>
            <person name="Ganley A.R.D."/>
            <person name="David W.J."/>
        </authorList>
    </citation>
    <scope>NUCLEOTIDE SEQUENCE [LARGE SCALE GENOMIC DNA]</scope>
    <source>
        <strain evidence="2">albino</strain>
    </source>
</reference>
<organism evidence="1 2">
    <name type="scientific">Venturia effusa</name>
    <dbReference type="NCBI Taxonomy" id="50376"/>
    <lineage>
        <taxon>Eukaryota</taxon>
        <taxon>Fungi</taxon>
        <taxon>Dikarya</taxon>
        <taxon>Ascomycota</taxon>
        <taxon>Pezizomycotina</taxon>
        <taxon>Dothideomycetes</taxon>
        <taxon>Pleosporomycetidae</taxon>
        <taxon>Venturiales</taxon>
        <taxon>Venturiaceae</taxon>
        <taxon>Venturia</taxon>
    </lineage>
</organism>
<dbReference type="Proteomes" id="UP000316270">
    <property type="component" value="Chromosome 9"/>
</dbReference>
<dbReference type="AlphaFoldDB" id="A0A517LCK7"/>
<evidence type="ECO:0000313" key="2">
    <source>
        <dbReference type="Proteomes" id="UP000316270"/>
    </source>
</evidence>
<name>A0A517LCK7_9PEZI</name>
<proteinExistence type="predicted"/>
<dbReference type="EMBL" id="CP042193">
    <property type="protein sequence ID" value="QDS73379.1"/>
    <property type="molecule type" value="Genomic_DNA"/>
</dbReference>
<dbReference type="STRING" id="50376.A0A517LCK7"/>
<dbReference type="OrthoDB" id="3905219at2759"/>
<protein>
    <submittedName>
        <fullName evidence="1">Uncharacterized protein</fullName>
    </submittedName>
</protein>